<dbReference type="Proteomes" id="UP001465153">
    <property type="component" value="Unassembled WGS sequence"/>
</dbReference>
<evidence type="ECO:0000313" key="1">
    <source>
        <dbReference type="EMBL" id="GAA6167544.1"/>
    </source>
</evidence>
<accession>A0ABQ0A7B3</accession>
<protein>
    <submittedName>
        <fullName evidence="1">Uncharacterized protein</fullName>
    </submittedName>
</protein>
<evidence type="ECO:0000313" key="2">
    <source>
        <dbReference type="Proteomes" id="UP001465153"/>
    </source>
</evidence>
<dbReference type="EMBL" id="BAABWN010000003">
    <property type="protein sequence ID" value="GAA6167544.1"/>
    <property type="molecule type" value="Genomic_DNA"/>
</dbReference>
<comment type="caution">
    <text evidence="1">The sequence shown here is derived from an EMBL/GenBank/DDBJ whole genome shotgun (WGS) entry which is preliminary data.</text>
</comment>
<proteinExistence type="predicted"/>
<dbReference type="RefSeq" id="WP_233088438.1">
    <property type="nucleotide sequence ID" value="NZ_BAABWN010000003.1"/>
</dbReference>
<name>A0ABQ0A7B3_9GAMM</name>
<sequence>MNTYKVVFWGETCPGKSKEAAMIAFADRFGIKCGKQLRSLFSGQANTIKHGLDKTYARRLALAIEEIGCRSRIECEKTASRGTYQTAPDKGIQLNYAVIPSTYPQGLDKKLAQALAKEPKRLSVNLGQNRSRSSF</sequence>
<reference evidence="1 2" key="1">
    <citation type="submission" date="2024-04" db="EMBL/GenBank/DDBJ databases">
        <title>Draft genome sequence of Sessilibacter corallicola NBRC 116591.</title>
        <authorList>
            <person name="Miyakawa T."/>
            <person name="Kusuya Y."/>
            <person name="Miura T."/>
        </authorList>
    </citation>
    <scope>NUCLEOTIDE SEQUENCE [LARGE SCALE GENOMIC DNA]</scope>
    <source>
        <strain evidence="1 2">KU-00831-HH</strain>
    </source>
</reference>
<gene>
    <name evidence="1" type="ORF">NBRC116591_13540</name>
</gene>
<organism evidence="1 2">
    <name type="scientific">Sessilibacter corallicola</name>
    <dbReference type="NCBI Taxonomy" id="2904075"/>
    <lineage>
        <taxon>Bacteria</taxon>
        <taxon>Pseudomonadati</taxon>
        <taxon>Pseudomonadota</taxon>
        <taxon>Gammaproteobacteria</taxon>
        <taxon>Cellvibrionales</taxon>
        <taxon>Cellvibrionaceae</taxon>
        <taxon>Sessilibacter</taxon>
    </lineage>
</organism>
<keyword evidence="2" id="KW-1185">Reference proteome</keyword>